<evidence type="ECO:0000256" key="1">
    <source>
        <dbReference type="SAM" id="MobiDB-lite"/>
    </source>
</evidence>
<feature type="compositionally biased region" description="Low complexity" evidence="1">
    <location>
        <begin position="137"/>
        <end position="150"/>
    </location>
</feature>
<gene>
    <name evidence="2" type="ORF">EMPS_01969</name>
</gene>
<feature type="compositionally biased region" description="Basic and acidic residues" evidence="1">
    <location>
        <begin position="332"/>
        <end position="355"/>
    </location>
</feature>
<feature type="compositionally biased region" description="Low complexity" evidence="1">
    <location>
        <begin position="392"/>
        <end position="403"/>
    </location>
</feature>
<feature type="compositionally biased region" description="Acidic residues" evidence="1">
    <location>
        <begin position="422"/>
        <end position="431"/>
    </location>
</feature>
<feature type="compositionally biased region" description="Low complexity" evidence="1">
    <location>
        <begin position="365"/>
        <end position="378"/>
    </location>
</feature>
<feature type="compositionally biased region" description="Basic and acidic residues" evidence="1">
    <location>
        <begin position="432"/>
        <end position="441"/>
    </location>
</feature>
<comment type="caution">
    <text evidence="2">The sequence shown here is derived from an EMBL/GenBank/DDBJ whole genome shotgun (WGS) entry which is preliminary data.</text>
</comment>
<reference evidence="2" key="1">
    <citation type="submission" date="2021-11" db="EMBL/GenBank/DDBJ databases">
        <authorList>
            <person name="Herlambang A."/>
            <person name="Guo Y."/>
            <person name="Takashima Y."/>
            <person name="Nishizawa T."/>
        </authorList>
    </citation>
    <scope>NUCLEOTIDE SEQUENCE</scope>
    <source>
        <strain evidence="2">E1425</strain>
    </source>
</reference>
<dbReference type="OrthoDB" id="2437765at2759"/>
<feature type="compositionally biased region" description="Low complexity" evidence="1">
    <location>
        <begin position="220"/>
        <end position="240"/>
    </location>
</feature>
<feature type="compositionally biased region" description="Basic and acidic residues" evidence="1">
    <location>
        <begin position="294"/>
        <end position="304"/>
    </location>
</feature>
<feature type="compositionally biased region" description="Low complexity" evidence="1">
    <location>
        <begin position="253"/>
        <end position="270"/>
    </location>
</feature>
<keyword evidence="3" id="KW-1185">Reference proteome</keyword>
<sequence length="504" mass="54710">MSDIPLGHSGIPTTTGQPEVAPENLLTRGYAKRSLAALEAEFVESNDINAMAPSSAVLQSDYLIMDDAHNLGEKVDMSESVAPLSTTTATVGPAAKRPRYTAADHESAAVSEADFAQLKPVIQPRSGSKSPSSGDHATMTTATPTTRPRASSISWARSVSDLVPPPSQLAPICLDEEDAAKVLGRPMDSSSARFTSLGESQPSRMDIDSEEGQQGKTANSSSPGVSSSSSPSLFIPSHQSHGGQQTEHRRSISGASASSSSTQQGATGTTFGYARKGTQPRPVLIKIIDDEESESIRERAKRDSITQGLNDTELNDLKQTEKDEEEDLASGRGHDHESDSDVALPKEDPIVHDWDREELDDESDTSAVTSTASSPRPMSQRRRSIESDIRRASGQASSSQHSSSLRKSHVRDSRRKKKKSDDDDDDYDDDRDSLLDPEREVAMMSEDQEAELHNMHLRLENQRDFQDAAGLDLGEEDAQAVNEEGQYGGILEDDDEGEDYWENR</sequence>
<feature type="region of interest" description="Disordered" evidence="1">
    <location>
        <begin position="95"/>
        <end position="153"/>
    </location>
</feature>
<evidence type="ECO:0000313" key="2">
    <source>
        <dbReference type="EMBL" id="GJJ69622.1"/>
    </source>
</evidence>
<feature type="compositionally biased region" description="Polar residues" evidence="1">
    <location>
        <begin position="188"/>
        <end position="203"/>
    </location>
</feature>
<dbReference type="Proteomes" id="UP000827284">
    <property type="component" value="Unassembled WGS sequence"/>
</dbReference>
<feature type="region of interest" description="Disordered" evidence="1">
    <location>
        <begin position="184"/>
        <end position="449"/>
    </location>
</feature>
<feature type="compositionally biased region" description="Basic residues" evidence="1">
    <location>
        <begin position="404"/>
        <end position="418"/>
    </location>
</feature>
<feature type="compositionally biased region" description="Polar residues" evidence="1">
    <location>
        <begin position="125"/>
        <end position="135"/>
    </location>
</feature>
<organism evidence="2 3">
    <name type="scientific">Entomortierella parvispora</name>
    <dbReference type="NCBI Taxonomy" id="205924"/>
    <lineage>
        <taxon>Eukaryota</taxon>
        <taxon>Fungi</taxon>
        <taxon>Fungi incertae sedis</taxon>
        <taxon>Mucoromycota</taxon>
        <taxon>Mortierellomycotina</taxon>
        <taxon>Mortierellomycetes</taxon>
        <taxon>Mortierellales</taxon>
        <taxon>Mortierellaceae</taxon>
        <taxon>Entomortierella</taxon>
    </lineage>
</organism>
<feature type="compositionally biased region" description="Acidic residues" evidence="1">
    <location>
        <begin position="491"/>
        <end position="504"/>
    </location>
</feature>
<evidence type="ECO:0000313" key="3">
    <source>
        <dbReference type="Proteomes" id="UP000827284"/>
    </source>
</evidence>
<feature type="region of interest" description="Disordered" evidence="1">
    <location>
        <begin position="1"/>
        <end position="20"/>
    </location>
</feature>
<dbReference type="EMBL" id="BQFW01000002">
    <property type="protein sequence ID" value="GJJ69622.1"/>
    <property type="molecule type" value="Genomic_DNA"/>
</dbReference>
<proteinExistence type="predicted"/>
<reference evidence="2" key="2">
    <citation type="journal article" date="2022" name="Microbiol. Resour. Announc.">
        <title>Whole-Genome Sequence of Entomortierella parvispora E1425, a Mucoromycotan Fungus Associated with Burkholderiaceae-Related Endosymbiotic Bacteria.</title>
        <authorList>
            <person name="Herlambang A."/>
            <person name="Guo Y."/>
            <person name="Takashima Y."/>
            <person name="Narisawa K."/>
            <person name="Ohta H."/>
            <person name="Nishizawa T."/>
        </authorList>
    </citation>
    <scope>NUCLEOTIDE SEQUENCE</scope>
    <source>
        <strain evidence="2">E1425</strain>
    </source>
</reference>
<dbReference type="AlphaFoldDB" id="A0A9P3LTA9"/>
<name>A0A9P3LTA9_9FUNG</name>
<feature type="region of interest" description="Disordered" evidence="1">
    <location>
        <begin position="476"/>
        <end position="504"/>
    </location>
</feature>
<accession>A0A9P3LTA9</accession>
<protein>
    <submittedName>
        <fullName evidence="2">Uncharacterized protein</fullName>
    </submittedName>
</protein>